<evidence type="ECO:0000256" key="3">
    <source>
        <dbReference type="ARBA" id="ARBA00022750"/>
    </source>
</evidence>
<dbReference type="PROSITE" id="PS00141">
    <property type="entry name" value="ASP_PROTEASE"/>
    <property type="match status" value="1"/>
</dbReference>
<dbReference type="PANTHER" id="PTHR47966">
    <property type="entry name" value="BETA-SITE APP-CLEAVING ENZYME, ISOFORM A-RELATED"/>
    <property type="match status" value="1"/>
</dbReference>
<dbReference type="GO" id="GO:0004190">
    <property type="term" value="F:aspartic-type endopeptidase activity"/>
    <property type="evidence" value="ECO:0007669"/>
    <property type="project" value="UniProtKB-KW"/>
</dbReference>
<organism evidence="7 8">
    <name type="scientific">Symbiodinium necroappetens</name>
    <dbReference type="NCBI Taxonomy" id="1628268"/>
    <lineage>
        <taxon>Eukaryota</taxon>
        <taxon>Sar</taxon>
        <taxon>Alveolata</taxon>
        <taxon>Dinophyceae</taxon>
        <taxon>Suessiales</taxon>
        <taxon>Symbiodiniaceae</taxon>
        <taxon>Symbiodinium</taxon>
    </lineage>
</organism>
<comment type="similarity">
    <text evidence="1">Belongs to the peptidase A1 family.</text>
</comment>
<evidence type="ECO:0000256" key="2">
    <source>
        <dbReference type="ARBA" id="ARBA00022670"/>
    </source>
</evidence>
<evidence type="ECO:0000256" key="5">
    <source>
        <dbReference type="SAM" id="SignalP"/>
    </source>
</evidence>
<evidence type="ECO:0000256" key="4">
    <source>
        <dbReference type="ARBA" id="ARBA00022801"/>
    </source>
</evidence>
<evidence type="ECO:0000256" key="1">
    <source>
        <dbReference type="ARBA" id="ARBA00007447"/>
    </source>
</evidence>
<keyword evidence="4" id="KW-0378">Hydrolase</keyword>
<dbReference type="Pfam" id="PF00026">
    <property type="entry name" value="Asp"/>
    <property type="match status" value="1"/>
</dbReference>
<gene>
    <name evidence="7" type="primary">PAG</name>
    <name evidence="7" type="ORF">SNEC2469_LOCUS14098</name>
</gene>
<protein>
    <submittedName>
        <fullName evidence="7">PAG protein</fullName>
    </submittedName>
</protein>
<evidence type="ECO:0000313" key="7">
    <source>
        <dbReference type="EMBL" id="CAE7495533.1"/>
    </source>
</evidence>
<dbReference type="AlphaFoldDB" id="A0A812SY90"/>
<keyword evidence="8" id="KW-1185">Reference proteome</keyword>
<feature type="non-terminal residue" evidence="7">
    <location>
        <position position="1"/>
    </location>
</feature>
<name>A0A812SY90_9DINO</name>
<dbReference type="InterPro" id="IPR034164">
    <property type="entry name" value="Pepsin-like_dom"/>
</dbReference>
<dbReference type="CDD" id="cd05471">
    <property type="entry name" value="pepsin_like"/>
    <property type="match status" value="1"/>
</dbReference>
<dbReference type="InterPro" id="IPR033121">
    <property type="entry name" value="PEPTIDASE_A1"/>
</dbReference>
<reference evidence="7" key="1">
    <citation type="submission" date="2021-02" db="EMBL/GenBank/DDBJ databases">
        <authorList>
            <person name="Dougan E. K."/>
            <person name="Rhodes N."/>
            <person name="Thang M."/>
            <person name="Chan C."/>
        </authorList>
    </citation>
    <scope>NUCLEOTIDE SEQUENCE</scope>
</reference>
<dbReference type="PROSITE" id="PS51767">
    <property type="entry name" value="PEPTIDASE_A1"/>
    <property type="match status" value="1"/>
</dbReference>
<dbReference type="Gene3D" id="2.40.70.10">
    <property type="entry name" value="Acid Proteases"/>
    <property type="match status" value="1"/>
</dbReference>
<dbReference type="OrthoDB" id="422879at2759"/>
<dbReference type="Proteomes" id="UP000601435">
    <property type="component" value="Unassembled WGS sequence"/>
</dbReference>
<keyword evidence="3" id="KW-0064">Aspartyl protease</keyword>
<dbReference type="EMBL" id="CAJNJA010022564">
    <property type="protein sequence ID" value="CAE7495533.1"/>
    <property type="molecule type" value="Genomic_DNA"/>
</dbReference>
<keyword evidence="2" id="KW-0645">Protease</keyword>
<dbReference type="SUPFAM" id="SSF50630">
    <property type="entry name" value="Acid proteases"/>
    <property type="match status" value="1"/>
</dbReference>
<sequence length="270" mass="30152">MKPWAALSYFLALCGAEHILWLQRHDFQQLALTDANSTVYQAWQTRSQTSTLYANRLLALEQLATSSLRSEELKDRRNLYYTAAVQIGAPPKEVQLILDTGSSDLWVSDRVYDPDESTTWSSEGQPVNMTYGIGFMSGVYGLDRVCLATMPQRTCINEQPVIYGMETRDIPNRIHGVLGLAFIGLSHVHRTFLRNLNESFADLAFAFALHGGDQKSLFTVGDYDEVLARGFQVTGIDKASVVRANVLSVFRVQGEAGPQAGWWLVKARVK</sequence>
<evidence type="ECO:0000259" key="6">
    <source>
        <dbReference type="PROSITE" id="PS51767"/>
    </source>
</evidence>
<dbReference type="GO" id="GO:0006508">
    <property type="term" value="P:proteolysis"/>
    <property type="evidence" value="ECO:0007669"/>
    <property type="project" value="UniProtKB-KW"/>
</dbReference>
<dbReference type="InterPro" id="IPR001461">
    <property type="entry name" value="Aspartic_peptidase_A1"/>
</dbReference>
<dbReference type="PANTHER" id="PTHR47966:SF51">
    <property type="entry name" value="BETA-SITE APP-CLEAVING ENZYME, ISOFORM A-RELATED"/>
    <property type="match status" value="1"/>
</dbReference>
<proteinExistence type="inferred from homology"/>
<keyword evidence="5" id="KW-0732">Signal</keyword>
<feature type="chain" id="PRO_5032576266" evidence="5">
    <location>
        <begin position="17"/>
        <end position="270"/>
    </location>
</feature>
<evidence type="ECO:0000313" key="8">
    <source>
        <dbReference type="Proteomes" id="UP000601435"/>
    </source>
</evidence>
<dbReference type="InterPro" id="IPR021109">
    <property type="entry name" value="Peptidase_aspartic_dom_sf"/>
</dbReference>
<dbReference type="InterPro" id="IPR001969">
    <property type="entry name" value="Aspartic_peptidase_AS"/>
</dbReference>
<comment type="caution">
    <text evidence="7">The sequence shown here is derived from an EMBL/GenBank/DDBJ whole genome shotgun (WGS) entry which is preliminary data.</text>
</comment>
<feature type="domain" description="Peptidase A1" evidence="6">
    <location>
        <begin position="81"/>
        <end position="270"/>
    </location>
</feature>
<accession>A0A812SY90</accession>
<feature type="signal peptide" evidence="5">
    <location>
        <begin position="1"/>
        <end position="16"/>
    </location>
</feature>